<dbReference type="InterPro" id="IPR051393">
    <property type="entry name" value="ABC_transporter_permease"/>
</dbReference>
<protein>
    <submittedName>
        <fullName evidence="9">ABC transporter permease</fullName>
    </submittedName>
</protein>
<feature type="domain" description="ABC transmembrane type-1" evidence="8">
    <location>
        <begin position="67"/>
        <end position="280"/>
    </location>
</feature>
<evidence type="ECO:0000256" key="3">
    <source>
        <dbReference type="ARBA" id="ARBA00022475"/>
    </source>
</evidence>
<dbReference type="InterPro" id="IPR035906">
    <property type="entry name" value="MetI-like_sf"/>
</dbReference>
<dbReference type="RefSeq" id="WP_065541144.1">
    <property type="nucleotide sequence ID" value="NZ_CP015405.2"/>
</dbReference>
<feature type="transmembrane region" description="Helical" evidence="7">
    <location>
        <begin position="7"/>
        <end position="33"/>
    </location>
</feature>
<evidence type="ECO:0000256" key="2">
    <source>
        <dbReference type="ARBA" id="ARBA00022448"/>
    </source>
</evidence>
<dbReference type="PANTHER" id="PTHR30193:SF37">
    <property type="entry name" value="INNER MEMBRANE ABC TRANSPORTER PERMEASE PROTEIN YCJO"/>
    <property type="match status" value="1"/>
</dbReference>
<feature type="transmembrane region" description="Helical" evidence="7">
    <location>
        <begin position="167"/>
        <end position="187"/>
    </location>
</feature>
<evidence type="ECO:0000256" key="4">
    <source>
        <dbReference type="ARBA" id="ARBA00022692"/>
    </source>
</evidence>
<feature type="transmembrane region" description="Helical" evidence="7">
    <location>
        <begin position="71"/>
        <end position="92"/>
    </location>
</feature>
<keyword evidence="2 7" id="KW-0813">Transport</keyword>
<dbReference type="PROSITE" id="PS50928">
    <property type="entry name" value="ABC_TM1"/>
    <property type="match status" value="1"/>
</dbReference>
<keyword evidence="5 7" id="KW-1133">Transmembrane helix</keyword>
<evidence type="ECO:0000256" key="1">
    <source>
        <dbReference type="ARBA" id="ARBA00004651"/>
    </source>
</evidence>
<gene>
    <name evidence="9" type="ORF">A4V09_03580</name>
</gene>
<dbReference type="GO" id="GO:0005886">
    <property type="term" value="C:plasma membrane"/>
    <property type="evidence" value="ECO:0007669"/>
    <property type="project" value="UniProtKB-SubCell"/>
</dbReference>
<evidence type="ECO:0000259" key="8">
    <source>
        <dbReference type="PROSITE" id="PS50928"/>
    </source>
</evidence>
<dbReference type="CDD" id="cd06261">
    <property type="entry name" value="TM_PBP2"/>
    <property type="match status" value="1"/>
</dbReference>
<dbReference type="GO" id="GO:0055085">
    <property type="term" value="P:transmembrane transport"/>
    <property type="evidence" value="ECO:0007669"/>
    <property type="project" value="InterPro"/>
</dbReference>
<dbReference type="Pfam" id="PF00528">
    <property type="entry name" value="BPD_transp_1"/>
    <property type="match status" value="1"/>
</dbReference>
<comment type="similarity">
    <text evidence="7">Belongs to the binding-protein-dependent transport system permease family.</text>
</comment>
<dbReference type="InterPro" id="IPR000515">
    <property type="entry name" value="MetI-like"/>
</dbReference>
<comment type="subcellular location">
    <subcellularLocation>
        <location evidence="1 7">Cell membrane</location>
        <topology evidence="1 7">Multi-pass membrane protein</topology>
    </subcellularLocation>
</comment>
<feature type="transmembrane region" description="Helical" evidence="7">
    <location>
        <begin position="208"/>
        <end position="225"/>
    </location>
</feature>
<keyword evidence="6 7" id="KW-0472">Membrane</keyword>
<dbReference type="STRING" id="1796616.A4V09_03580"/>
<evidence type="ECO:0000313" key="10">
    <source>
        <dbReference type="Proteomes" id="UP000092574"/>
    </source>
</evidence>
<dbReference type="KEGG" id="byl:A4V09_03580"/>
<feature type="transmembrane region" description="Helical" evidence="7">
    <location>
        <begin position="104"/>
        <end position="125"/>
    </location>
</feature>
<accession>A0A1C7I5J6</accession>
<evidence type="ECO:0000256" key="7">
    <source>
        <dbReference type="RuleBase" id="RU363032"/>
    </source>
</evidence>
<dbReference type="SUPFAM" id="SSF161098">
    <property type="entry name" value="MetI-like"/>
    <property type="match status" value="1"/>
</dbReference>
<keyword evidence="3" id="KW-1003">Cell membrane</keyword>
<reference evidence="9" key="1">
    <citation type="submission" date="2017-04" db="EMBL/GenBank/DDBJ databases">
        <title>Complete Genome Sequences of Twelve Strains of a Stable Defined Moderately Diverse Mouse Microbiota 2 (sDMDMm2).</title>
        <authorList>
            <person name="Uchimura Y."/>
            <person name="Wyss M."/>
            <person name="Brugiroux S."/>
            <person name="Limenitakis J.P."/>
            <person name="Stecher B."/>
            <person name="McCoy K.D."/>
            <person name="Macpherson A.J."/>
        </authorList>
    </citation>
    <scope>NUCLEOTIDE SEQUENCE</scope>
    <source>
        <strain evidence="9">YL58</strain>
    </source>
</reference>
<evidence type="ECO:0000256" key="5">
    <source>
        <dbReference type="ARBA" id="ARBA00022989"/>
    </source>
</evidence>
<dbReference type="Proteomes" id="UP000092574">
    <property type="component" value="Chromosome"/>
</dbReference>
<dbReference type="PANTHER" id="PTHR30193">
    <property type="entry name" value="ABC TRANSPORTER PERMEASE PROTEIN"/>
    <property type="match status" value="1"/>
</dbReference>
<evidence type="ECO:0000256" key="6">
    <source>
        <dbReference type="ARBA" id="ARBA00023136"/>
    </source>
</evidence>
<feature type="transmembrane region" description="Helical" evidence="7">
    <location>
        <begin position="258"/>
        <end position="281"/>
    </location>
</feature>
<dbReference type="OrthoDB" id="367897at2"/>
<evidence type="ECO:0000313" key="9">
    <source>
        <dbReference type="EMBL" id="ANU74920.1"/>
    </source>
</evidence>
<dbReference type="AlphaFoldDB" id="A0A1C7I5J6"/>
<proteinExistence type="inferred from homology"/>
<sequence length="291" mass="32295">MKKSKIYPWYFALGALLIYSALYVLPGLVGIGYSFTDWSSYSTEVHFVGLENFRQILGSSENYMKYIGNTLLFTVVTTVMKTGLALIFALALSKDIKLKNFHRGVMYMPSVLSILIIGLVFTSILNPKTGLLNEFLRTIGMEGMTQKWLTDPKIAFFSVMGVDVWRGTGYIMTILIVGILSISTTYYEAAGIDGAGGFKKFTKITLPLLRPTLAVTLVLNVLYGLKVFDMVYALTNGGPGHTTEVMYTAVFKQFSQGMYAVGTTISSIMFVFMVIIGFFMIRVLTGNEVKE</sequence>
<keyword evidence="4 7" id="KW-0812">Transmembrane</keyword>
<keyword evidence="10" id="KW-1185">Reference proteome</keyword>
<dbReference type="Gene3D" id="1.10.3720.10">
    <property type="entry name" value="MetI-like"/>
    <property type="match status" value="1"/>
</dbReference>
<name>A0A1C7I5J6_9FIRM</name>
<organism evidence="9 10">
    <name type="scientific">Blautia pseudococcoides</name>
    <dbReference type="NCBI Taxonomy" id="1796616"/>
    <lineage>
        <taxon>Bacteria</taxon>
        <taxon>Bacillati</taxon>
        <taxon>Bacillota</taxon>
        <taxon>Clostridia</taxon>
        <taxon>Lachnospirales</taxon>
        <taxon>Lachnospiraceae</taxon>
        <taxon>Blautia</taxon>
    </lineage>
</organism>
<dbReference type="EMBL" id="CP015405">
    <property type="protein sequence ID" value="ANU74920.1"/>
    <property type="molecule type" value="Genomic_DNA"/>
</dbReference>